<gene>
    <name evidence="2" type="ORF">H8S08_08755</name>
</gene>
<organism evidence="2 3">
    <name type="scientific">Alistipes hominis</name>
    <dbReference type="NCBI Taxonomy" id="2763015"/>
    <lineage>
        <taxon>Bacteria</taxon>
        <taxon>Pseudomonadati</taxon>
        <taxon>Bacteroidota</taxon>
        <taxon>Bacteroidia</taxon>
        <taxon>Bacteroidales</taxon>
        <taxon>Rikenellaceae</taxon>
        <taxon>Alistipes</taxon>
    </lineage>
</organism>
<evidence type="ECO:0000256" key="1">
    <source>
        <dbReference type="SAM" id="SignalP"/>
    </source>
</evidence>
<evidence type="ECO:0000313" key="3">
    <source>
        <dbReference type="Proteomes" id="UP000636891"/>
    </source>
</evidence>
<feature type="chain" id="PRO_5047248687" evidence="1">
    <location>
        <begin position="19"/>
        <end position="259"/>
    </location>
</feature>
<evidence type="ECO:0000313" key="2">
    <source>
        <dbReference type="EMBL" id="MBC5617102.1"/>
    </source>
</evidence>
<dbReference type="RefSeq" id="WP_145996531.1">
    <property type="nucleotide sequence ID" value="NZ_JACOOK010000004.1"/>
</dbReference>
<proteinExistence type="predicted"/>
<feature type="signal peptide" evidence="1">
    <location>
        <begin position="1"/>
        <end position="18"/>
    </location>
</feature>
<dbReference type="EMBL" id="JACOOK010000004">
    <property type="protein sequence ID" value="MBC5617102.1"/>
    <property type="molecule type" value="Genomic_DNA"/>
</dbReference>
<keyword evidence="1" id="KW-0732">Signal</keyword>
<protein>
    <submittedName>
        <fullName evidence="2">Uncharacterized protein</fullName>
    </submittedName>
</protein>
<accession>A0ABR7CN49</accession>
<reference evidence="2 3" key="1">
    <citation type="submission" date="2020-08" db="EMBL/GenBank/DDBJ databases">
        <title>Genome public.</title>
        <authorList>
            <person name="Liu C."/>
            <person name="Sun Q."/>
        </authorList>
    </citation>
    <scope>NUCLEOTIDE SEQUENCE [LARGE SCALE GENOMIC DNA]</scope>
    <source>
        <strain evidence="2 3">New-7</strain>
    </source>
</reference>
<comment type="caution">
    <text evidence="2">The sequence shown here is derived from an EMBL/GenBank/DDBJ whole genome shotgun (WGS) entry which is preliminary data.</text>
</comment>
<sequence length="259" mass="30157">MKRLTILALFLFPSVVCAQQRTAAISPESFEKRAEFSAAAFDIVWARPRHMIDLDTLAGQWIRRGHRSGTAYAPVLESENGEFILMYLSFLIYRTEGEIEIDQTMRKLEKSPPTNELLTNDNYPRLLITGELKAAYGYTEGFFNPVEGKVFTREDFETYVTIVSGGKARRWFNADSVFLYTLPVDDPFKKGYTHCTGMIVSKKGRASIGLKLWFTNAGKKKEQQYLRSLRWKIRYRNDDWKYDREVFERAVRNREGDRK</sequence>
<name>A0ABR7CN49_9BACT</name>
<dbReference type="Proteomes" id="UP000636891">
    <property type="component" value="Unassembled WGS sequence"/>
</dbReference>
<keyword evidence="3" id="KW-1185">Reference proteome</keyword>